<gene>
    <name evidence="2" type="ORF">DPMN_066560</name>
</gene>
<sequence>MVEFIWSDINAENCSEKKSVPTVQFDGVETSFKQTTMSHTMTKKRRKNSPMMMNDFLL</sequence>
<evidence type="ECO:0000313" key="3">
    <source>
        <dbReference type="Proteomes" id="UP000828390"/>
    </source>
</evidence>
<evidence type="ECO:0000313" key="2">
    <source>
        <dbReference type="EMBL" id="KAH3707163.1"/>
    </source>
</evidence>
<keyword evidence="3" id="KW-1185">Reference proteome</keyword>
<organism evidence="2 3">
    <name type="scientific">Dreissena polymorpha</name>
    <name type="common">Zebra mussel</name>
    <name type="synonym">Mytilus polymorpha</name>
    <dbReference type="NCBI Taxonomy" id="45954"/>
    <lineage>
        <taxon>Eukaryota</taxon>
        <taxon>Metazoa</taxon>
        <taxon>Spiralia</taxon>
        <taxon>Lophotrochozoa</taxon>
        <taxon>Mollusca</taxon>
        <taxon>Bivalvia</taxon>
        <taxon>Autobranchia</taxon>
        <taxon>Heteroconchia</taxon>
        <taxon>Euheterodonta</taxon>
        <taxon>Imparidentia</taxon>
        <taxon>Neoheterodontei</taxon>
        <taxon>Myida</taxon>
        <taxon>Dreissenoidea</taxon>
        <taxon>Dreissenidae</taxon>
        <taxon>Dreissena</taxon>
    </lineage>
</organism>
<accession>A0A9D4BV44</accession>
<reference evidence="2" key="2">
    <citation type="submission" date="2020-11" db="EMBL/GenBank/DDBJ databases">
        <authorList>
            <person name="McCartney M.A."/>
            <person name="Auch B."/>
            <person name="Kono T."/>
            <person name="Mallez S."/>
            <person name="Becker A."/>
            <person name="Gohl D.M."/>
            <person name="Silverstein K.A.T."/>
            <person name="Koren S."/>
            <person name="Bechman K.B."/>
            <person name="Herman A."/>
            <person name="Abrahante J.E."/>
            <person name="Garbe J."/>
        </authorList>
    </citation>
    <scope>NUCLEOTIDE SEQUENCE</scope>
    <source>
        <strain evidence="2">Duluth1</strain>
        <tissue evidence="2">Whole animal</tissue>
    </source>
</reference>
<proteinExistence type="predicted"/>
<comment type="caution">
    <text evidence="2">The sequence shown here is derived from an EMBL/GenBank/DDBJ whole genome shotgun (WGS) entry which is preliminary data.</text>
</comment>
<dbReference type="EMBL" id="JAIWYP010000014">
    <property type="protein sequence ID" value="KAH3707163.1"/>
    <property type="molecule type" value="Genomic_DNA"/>
</dbReference>
<feature type="region of interest" description="Disordered" evidence="1">
    <location>
        <begin position="36"/>
        <end position="58"/>
    </location>
</feature>
<protein>
    <submittedName>
        <fullName evidence="2">Uncharacterized protein</fullName>
    </submittedName>
</protein>
<dbReference type="Proteomes" id="UP000828390">
    <property type="component" value="Unassembled WGS sequence"/>
</dbReference>
<evidence type="ECO:0000256" key="1">
    <source>
        <dbReference type="SAM" id="MobiDB-lite"/>
    </source>
</evidence>
<dbReference type="AlphaFoldDB" id="A0A9D4BV44"/>
<reference evidence="2" key="1">
    <citation type="journal article" date="2019" name="bioRxiv">
        <title>The Genome of the Zebra Mussel, Dreissena polymorpha: A Resource for Invasive Species Research.</title>
        <authorList>
            <person name="McCartney M.A."/>
            <person name="Auch B."/>
            <person name="Kono T."/>
            <person name="Mallez S."/>
            <person name="Zhang Y."/>
            <person name="Obille A."/>
            <person name="Becker A."/>
            <person name="Abrahante J.E."/>
            <person name="Garbe J."/>
            <person name="Badalamenti J.P."/>
            <person name="Herman A."/>
            <person name="Mangelson H."/>
            <person name="Liachko I."/>
            <person name="Sullivan S."/>
            <person name="Sone E.D."/>
            <person name="Koren S."/>
            <person name="Silverstein K.A.T."/>
            <person name="Beckman K.B."/>
            <person name="Gohl D.M."/>
        </authorList>
    </citation>
    <scope>NUCLEOTIDE SEQUENCE</scope>
    <source>
        <strain evidence="2">Duluth1</strain>
        <tissue evidence="2">Whole animal</tissue>
    </source>
</reference>
<name>A0A9D4BV44_DREPO</name>